<evidence type="ECO:0000313" key="4">
    <source>
        <dbReference type="Proteomes" id="UP000325255"/>
    </source>
</evidence>
<dbReference type="InterPro" id="IPR025711">
    <property type="entry name" value="PepSY"/>
</dbReference>
<evidence type="ECO:0000256" key="1">
    <source>
        <dbReference type="SAM" id="SignalP"/>
    </source>
</evidence>
<name>A0A5M6INK7_9PROT</name>
<accession>A0A5M6INK7</accession>
<proteinExistence type="predicted"/>
<dbReference type="RefSeq" id="WP_150043022.1">
    <property type="nucleotide sequence ID" value="NZ_OW485601.1"/>
</dbReference>
<keyword evidence="4" id="KW-1185">Reference proteome</keyword>
<dbReference type="Pfam" id="PF13670">
    <property type="entry name" value="PepSY_2"/>
    <property type="match status" value="1"/>
</dbReference>
<dbReference type="AlphaFoldDB" id="A0A5M6INK7"/>
<comment type="caution">
    <text evidence="3">The sequence shown here is derived from an EMBL/GenBank/DDBJ whole genome shotgun (WGS) entry which is preliminary data.</text>
</comment>
<keyword evidence="1" id="KW-0732">Signal</keyword>
<feature type="chain" id="PRO_5024441785" evidence="1">
    <location>
        <begin position="27"/>
        <end position="95"/>
    </location>
</feature>
<dbReference type="Proteomes" id="UP000325255">
    <property type="component" value="Unassembled WGS sequence"/>
</dbReference>
<sequence length="95" mass="9766">MSRIVKILATVAGAGIVALGAAGAHASSFGRPCTTAPENTYLSAAELQAKAEAQGYQVRRVKIEKACGEIYVTDRNGVKGELFVDPTSGAVLGSK</sequence>
<organism evidence="3 4">
    <name type="scientific">Rhodovastum atsumiense</name>
    <dbReference type="NCBI Taxonomy" id="504468"/>
    <lineage>
        <taxon>Bacteria</taxon>
        <taxon>Pseudomonadati</taxon>
        <taxon>Pseudomonadota</taxon>
        <taxon>Alphaproteobacteria</taxon>
        <taxon>Acetobacterales</taxon>
        <taxon>Acetobacteraceae</taxon>
        <taxon>Rhodovastum</taxon>
    </lineage>
</organism>
<gene>
    <name evidence="3" type="ORF">F1189_21920</name>
</gene>
<dbReference type="EMBL" id="VWPK01000042">
    <property type="protein sequence ID" value="KAA5609853.1"/>
    <property type="molecule type" value="Genomic_DNA"/>
</dbReference>
<feature type="signal peptide" evidence="1">
    <location>
        <begin position="1"/>
        <end position="26"/>
    </location>
</feature>
<feature type="domain" description="PepSY" evidence="2">
    <location>
        <begin position="15"/>
        <end position="94"/>
    </location>
</feature>
<dbReference type="OrthoDB" id="8099763at2"/>
<protein>
    <submittedName>
        <fullName evidence="3">PepSY domain-containing protein</fullName>
    </submittedName>
</protein>
<reference evidence="3 4" key="1">
    <citation type="submission" date="2019-09" db="EMBL/GenBank/DDBJ databases">
        <title>Genome sequence of Rhodovastum atsumiense, a diverse member of the Acetobacteraceae family of non-sulfur purple photosynthetic bacteria.</title>
        <authorList>
            <person name="Meyer T."/>
            <person name="Kyndt J."/>
        </authorList>
    </citation>
    <scope>NUCLEOTIDE SEQUENCE [LARGE SCALE GENOMIC DNA]</scope>
    <source>
        <strain evidence="3 4">DSM 21279</strain>
    </source>
</reference>
<evidence type="ECO:0000313" key="3">
    <source>
        <dbReference type="EMBL" id="KAA5609853.1"/>
    </source>
</evidence>
<evidence type="ECO:0000259" key="2">
    <source>
        <dbReference type="Pfam" id="PF13670"/>
    </source>
</evidence>